<proteinExistence type="inferred from homology"/>
<evidence type="ECO:0000256" key="8">
    <source>
        <dbReference type="ARBA" id="ARBA00022989"/>
    </source>
</evidence>
<evidence type="ECO:0000256" key="12">
    <source>
        <dbReference type="ARBA" id="ARBA00023136"/>
    </source>
</evidence>
<dbReference type="InterPro" id="IPR001128">
    <property type="entry name" value="Cyt_P450"/>
</dbReference>
<dbReference type="SUPFAM" id="SSF48264">
    <property type="entry name" value="Cytochrome P450"/>
    <property type="match status" value="1"/>
</dbReference>
<evidence type="ECO:0000256" key="3">
    <source>
        <dbReference type="ARBA" id="ARBA00004721"/>
    </source>
</evidence>
<dbReference type="PRINTS" id="PR00465">
    <property type="entry name" value="EP450IV"/>
</dbReference>
<sequence>MKLVPIFYDVVNKLEDGLSHKFESGAETQEIEMLSWMSRTALELIGQAGLGYSFDSLEDEAVTHPYVKTMKQLIITLGKMWITRDYLVPVAVKIGTPRMRRWVVDALPWKNLHRVRDMSDYMWKISKEIYETKKKAIAEGDEALEQQVGKGKDLMSILMKLNLQEENEDKLEEDEVLGQMSLVTFSASVVCRYSGDIRILIFAAMDTTSTALARILSLLSTRPDVQDKLRKEISEARKGNGNIPYDELVSLPYLDAICRETLRLFPPTPHIFRRALHDAVLPFSKPVTGVDGTPISEVHVPKNTFIMISALNSNRNPDIWGPDALEWKPERWLSPLPDELMDAHIPGVYSHLMTFNAGGRSCM</sequence>
<dbReference type="Gene3D" id="1.10.630.10">
    <property type="entry name" value="Cytochrome P450"/>
    <property type="match status" value="1"/>
</dbReference>
<dbReference type="Proteomes" id="UP001498398">
    <property type="component" value="Unassembled WGS sequence"/>
</dbReference>
<keyword evidence="7" id="KW-0479">Metal-binding</keyword>
<keyword evidence="5" id="KW-0349">Heme</keyword>
<keyword evidence="9" id="KW-0560">Oxidoreductase</keyword>
<evidence type="ECO:0008006" key="15">
    <source>
        <dbReference type="Google" id="ProtNLM"/>
    </source>
</evidence>
<gene>
    <name evidence="13" type="ORF">VKT23_005005</name>
</gene>
<comment type="similarity">
    <text evidence="4">Belongs to the cytochrome P450 family.</text>
</comment>
<evidence type="ECO:0000256" key="4">
    <source>
        <dbReference type="ARBA" id="ARBA00010617"/>
    </source>
</evidence>
<evidence type="ECO:0000256" key="1">
    <source>
        <dbReference type="ARBA" id="ARBA00001971"/>
    </source>
</evidence>
<evidence type="ECO:0000256" key="11">
    <source>
        <dbReference type="ARBA" id="ARBA00023033"/>
    </source>
</evidence>
<dbReference type="PRINTS" id="PR00385">
    <property type="entry name" value="P450"/>
</dbReference>
<evidence type="ECO:0000256" key="2">
    <source>
        <dbReference type="ARBA" id="ARBA00004370"/>
    </source>
</evidence>
<dbReference type="InterPro" id="IPR002403">
    <property type="entry name" value="Cyt_P450_E_grp-IV"/>
</dbReference>
<dbReference type="EMBL" id="JBANRG010000005">
    <property type="protein sequence ID" value="KAK7466277.1"/>
    <property type="molecule type" value="Genomic_DNA"/>
</dbReference>
<evidence type="ECO:0000313" key="13">
    <source>
        <dbReference type="EMBL" id="KAK7466277.1"/>
    </source>
</evidence>
<comment type="subcellular location">
    <subcellularLocation>
        <location evidence="2">Membrane</location>
    </subcellularLocation>
</comment>
<comment type="caution">
    <text evidence="13">The sequence shown here is derived from an EMBL/GenBank/DDBJ whole genome shotgun (WGS) entry which is preliminary data.</text>
</comment>
<keyword evidence="12" id="KW-0472">Membrane</keyword>
<evidence type="ECO:0000256" key="10">
    <source>
        <dbReference type="ARBA" id="ARBA00023004"/>
    </source>
</evidence>
<keyword evidence="11" id="KW-0503">Monooxygenase</keyword>
<dbReference type="InterPro" id="IPR050121">
    <property type="entry name" value="Cytochrome_P450_monoxygenase"/>
</dbReference>
<protein>
    <recommendedName>
        <fullName evidence="15">Cytochrome P450</fullName>
    </recommendedName>
</protein>
<evidence type="ECO:0000256" key="9">
    <source>
        <dbReference type="ARBA" id="ARBA00023002"/>
    </source>
</evidence>
<dbReference type="PANTHER" id="PTHR24305">
    <property type="entry name" value="CYTOCHROME P450"/>
    <property type="match status" value="1"/>
</dbReference>
<dbReference type="Pfam" id="PF00067">
    <property type="entry name" value="p450"/>
    <property type="match status" value="2"/>
</dbReference>
<keyword evidence="8" id="KW-1133">Transmembrane helix</keyword>
<comment type="pathway">
    <text evidence="3">Secondary metabolite biosynthesis; terpenoid biosynthesis.</text>
</comment>
<evidence type="ECO:0000256" key="5">
    <source>
        <dbReference type="ARBA" id="ARBA00022617"/>
    </source>
</evidence>
<evidence type="ECO:0000256" key="7">
    <source>
        <dbReference type="ARBA" id="ARBA00022723"/>
    </source>
</evidence>
<name>A0ABR1JWE1_9AGAR</name>
<keyword evidence="6" id="KW-0812">Transmembrane</keyword>
<dbReference type="InterPro" id="IPR036396">
    <property type="entry name" value="Cyt_P450_sf"/>
</dbReference>
<evidence type="ECO:0000256" key="6">
    <source>
        <dbReference type="ARBA" id="ARBA00022692"/>
    </source>
</evidence>
<keyword evidence="10" id="KW-0408">Iron</keyword>
<dbReference type="PANTHER" id="PTHR24305:SF166">
    <property type="entry name" value="CYTOCHROME P450 12A4, MITOCHONDRIAL-RELATED"/>
    <property type="match status" value="1"/>
</dbReference>
<reference evidence="13 14" key="1">
    <citation type="submission" date="2024-01" db="EMBL/GenBank/DDBJ databases">
        <title>A draft genome for the cacao thread blight pathogen Marasmiellus scandens.</title>
        <authorList>
            <person name="Baruah I.K."/>
            <person name="Leung J."/>
            <person name="Bukari Y."/>
            <person name="Amoako-Attah I."/>
            <person name="Meinhardt L.W."/>
            <person name="Bailey B.A."/>
            <person name="Cohen S.P."/>
        </authorList>
    </citation>
    <scope>NUCLEOTIDE SEQUENCE [LARGE SCALE GENOMIC DNA]</scope>
    <source>
        <strain evidence="13 14">GH-19</strain>
    </source>
</reference>
<evidence type="ECO:0000313" key="14">
    <source>
        <dbReference type="Proteomes" id="UP001498398"/>
    </source>
</evidence>
<comment type="cofactor">
    <cofactor evidence="1">
        <name>heme</name>
        <dbReference type="ChEBI" id="CHEBI:30413"/>
    </cofactor>
</comment>
<organism evidence="13 14">
    <name type="scientific">Marasmiellus scandens</name>
    <dbReference type="NCBI Taxonomy" id="2682957"/>
    <lineage>
        <taxon>Eukaryota</taxon>
        <taxon>Fungi</taxon>
        <taxon>Dikarya</taxon>
        <taxon>Basidiomycota</taxon>
        <taxon>Agaricomycotina</taxon>
        <taxon>Agaricomycetes</taxon>
        <taxon>Agaricomycetidae</taxon>
        <taxon>Agaricales</taxon>
        <taxon>Marasmiineae</taxon>
        <taxon>Omphalotaceae</taxon>
        <taxon>Marasmiellus</taxon>
    </lineage>
</organism>
<keyword evidence="14" id="KW-1185">Reference proteome</keyword>
<accession>A0ABR1JWE1</accession>